<dbReference type="InterPro" id="IPR000873">
    <property type="entry name" value="AMP-dep_synth/lig_dom"/>
</dbReference>
<sequence>MRAAGLKGSRLSLQQARLWSLQAEPQTYRVQCSVLLKGACDSSLLKQALQRLVEQHEILHTVFQRLPEIDLPVQVIAEQALFTYEEQSLESVDSVQQQEIISRISIEEQAYTFDLTQGPLLRVYLLHLHVHEHILLVSLPALCADVATLRILIDQLSQNYAALLQRQEITEDPLQYADAAAWQQELLQDEDAQENIAFWRREHLHPANLSVPFVRHGHFDPQGIGEKFAPQEVTIDLGDELINRLHELAHLHQVSCREVLLLCWQILLSRFCAGSPIVMGYLCDGRYFDDLDQALGLYSRVVPLPDIAPMDQTFAQLLHQVRTDVAAALENQYYFSWLPSGERPAMPFLPLSFAYEEWPQSWEAGSLHWSIMRQWSCLERFLLHLAVDQMGQQLRVHLAYDPCMFSQEQIVSLSHGLLCLLQAIVTQPQQRVAYLPVMSEAKQQELLERFSGGIPVEDLSLLARFEHYAATYPERPALCAGETRLSYGQLNRQANQLAHWLRKAGIRCDVPVGLYLERGAAMLIGVLGIFKAGGAYVPIDAALPGERLRRVLAEVNAPVILTQRSLHERIPPGSGLTIELDEWSTLKDEEEQDLRLMEEEEGLAYVLYTSGSTGAPKGVAVRRASLNHYAAALRKTLNVVEGWQYATVSTLAADLGNTVIYTALSSGGCLHVLPYETVTQSALLAQYMQEHMIDVLKIVPSHLRTLLQDTDSRTCLFPRRHLILGGEALSEDLLHQFIQITGECDIWNHYGPTETTIGVLLRKVDVFEASSSAEKTAFSEVIGANRVYIADEYQRIVPVGVIGELCVGGMGLARGYLKQLGQTAEKFVPDPYGNVGGERVYRTGDLARYGARGEIEFIGRKDRQIKIRGYRVEPGEIEAVLQEHEQVREALVIKRGENLAGYVIGRQPLENVKTIREWLRERLPEYMVPAILVRLRTWPLTENGKIDVQGLPDEEEIEVRAVVAARTPIEELLVQIWQEVLGISVRSVHDNFVELGGHSLLATQVISRIRSRLQIELPLRAIFEAPTVAGLAQLVEKITHQSMNVNHPALVPVLREQALPLSFAQQRLWIIDQMTPGGSAYNIPLAVHMRGPLQRDALEYSLRSVVQRHEILRTTFSIQGELPTQHIHATEHVFALPVIDLSALTPAERDSRVRQWMLQEVEWDFDLSTGPLFRAHLLILAANEHILLWTMHHIVSDGWSRNILLREVSYLYNAFTQGDAVSLPALVLQYADYAVWQRQWLQGATLQQQEDYWRDQLAGITPLALPTDSPRPPEQTMCGAAHTLHLSEELSQALRALSQQEGVTLFMLLLASFQILLGRYSGQEDIVVGTPIANRTQAEVEDLIGFFVNTLVLRTDLSGSPTVREVVRRVREVSLGAYAHQDLPFEYLVERLQPERDRSRHPLFQVLFTLQQESQPSEGLRQVEVEELALEVQQVKFDLALTVEAGARDMRVQLEYCTDLFTELSIERMLQHWQRVLEAMVQTPEERIERLPLLSAQEREQALHTWNQTRQPVPVEMVPQLLVRQALATPQALAVQEATRALSYQELLRQARRLAAQLRRLGVGTEQVVGVYIERSVDLVVSLLGVWMAGGAYLPLEPGQPLERLCYQLKDAGACLVVTRSARQEQARELQASLVCLEDVLAEQEESVNLEIGEITIHPEQLAYVIYTSGSTGVPKGVGVTHANLGNLVAWYIRCYQVTTADRVTQLFSQGFDPMALDLWPTLVSGASVWIVDEETRLESERLQEWLCEHEITMCNTATPLLEGLLALNEMPIGALRHLGAGGEQLRRYAPEGAAYRLHNFYGPTEGTVIATTREVETEEEAKGRLPGIGRAIGGTEAYVVDGEGEPVPIGVVGEIYLGGAGIARGYLGRASLTAERFVPDAWSGAAGGRVYRTGDLGRYREDGSLEYVGRVDQQVKVRGHRIELGEIETVLAQHTSVKECIVMTLVGKTGDLHLVGYVVLNSPDLEVKSGDLQAHLAKKLPGYMVPGRFVVLTDLPRTPNGKIDRDALPKPAEEDESSVSVEELPRGIVEEAIAEIWVALLERTNIGRQESFFALGGHSLLATRVIARLRAIFGVEIPLRKLFEEPTIAGLATYVERMLRNREELSTFTLVPQERGDEVPLSFAQQRLWFLAQLDPQSAAYNMPHALRLRGPLHIEALEASFLELLRRHESLRTTFALSEGQPVQRIHSLSGPIVHHIYLEQQNPEQRGQEVLRLANEEARRPFDLIEGPLLRVTLLHLGKYEHILLLTLHHIIADAWSMEVLIREMATMYARYSTQGALIPLADLPVQYADYAIWQRQWLQGATLQRQEDYWRNQLAGITPLALPTDFPHPPEQTTRGAVHTLHLSEELSQGLRQLSQQEGVTLFMLLLAGFQILLGRYSGQEDIVVGTPIANRTQREVEGLIGFFVNTLVLRTRLSGQPNFLDVLARVRESALGAYMHQDLPFEYLVEILHPERDGSRHPLFQVMFSLQQEGKLPKPLVGIEAEAIELEQREVKFDLSLTMVARDRYIDGNLEYNADLFDHETIERMAQAFQRLLTGIVTNPEIRVGAIDILSAAERQLQLIEWNQTDVPLPLDMCLHRLFETQASLTPDSLALISESEYLTFQELNARANQVAHYLQAHNVEREALVALYLERSVDLIVCVLGVLKAGGAYVPLDIASPRERLGWILQDANPTIIITRSDLLNNLPDAVSPLLRIDRERSLLSMQPSTNLDVLVYPENMAYMIYTSGSTGKPKGVSVEHRSVVNHCYEIIRQCNLKSTDRVAQFANLAFDAAVEELYPTWLSGAALVLRPPDLAITVEEWHQWIERIRISVLNLPTAYWHQWAINLAQNPLPLPMCLRLVIVGGEQALFERYQLWRTLTKERVLWMNTYGPTETTVTSLLYLLTPEANEPALQNGKLPIGRPIANTHVYILDQHLQLVPIGVVGELFIGGAGVARGYLKHADLTAERYLPDPFASQPGARLYRSGDLVRYLPDGVLEYVGRVDQQVKLRGYRIELAEIVTVLYQCQGVQECTVIVREDVPGEKQLVAYLAGEQLPDSAALRQFIKQRLPEYMVPTFFVRLHTLPLTVSGKIDVQALPRPEEEELVEVEQPQGMEEEAVAAIWTALLGRRKIGRQESFFALGGHSLLATQAIARVRSVFGIELPLRGLFEEPTITGQGRQIRALLEGGSKDTHLALVPIGRDQPLPLSFAQQRLWILDQMDSSNNAYTIPLAVRLTGTLEIAALEYTLQEIIGRHEILRTTFDIDEHQRPTQLIHAISTCALQLDDLCHIPADEREAEATRLASKEAALPFNLNQGPLFRARLLRLEEHEYILLLTMHHIVFDGWSSNILTREIITIYSAKVQQKKYSLPPLTIQYADFAWWQRQYVQSEPFITHLEYWQQQLQGARALVLPTDRPRSAQQSYQAASYGFRISAELSQQLNQYSQNQNVTLFMVLLAAFQVLLYRVTDIQDLVVGTDIANRTYEETEHLLGFFVNLLVLRTRIVSQALFREVLLQVREVVLNAYAHQDVPFDLLVEKLHLERGGGMTPLVNVLFVLQNIPADKETTIDLPELTVNTFGAPVALGAKFDLALFLNESADGFTGAINYSVELFDQSTIAALARQYEMLLRNVLAHPDVSIDELDLLSEEEKEQKRQREQQRKVSIRQGIKRSRGERASLSDFEQS</sequence>
<feature type="domain" description="Carrier" evidence="5">
    <location>
        <begin position="2025"/>
        <end position="2100"/>
    </location>
</feature>
<comment type="cofactor">
    <cofactor evidence="1">
        <name>pantetheine 4'-phosphate</name>
        <dbReference type="ChEBI" id="CHEBI:47942"/>
    </cofactor>
</comment>
<feature type="compositionally biased region" description="Basic and acidic residues" evidence="4">
    <location>
        <begin position="2003"/>
        <end position="2013"/>
    </location>
</feature>
<evidence type="ECO:0000313" key="6">
    <source>
        <dbReference type="EMBL" id="GHO57934.1"/>
    </source>
</evidence>
<dbReference type="Pfam" id="PF00550">
    <property type="entry name" value="PP-binding"/>
    <property type="match status" value="3"/>
</dbReference>
<evidence type="ECO:0000313" key="7">
    <source>
        <dbReference type="Proteomes" id="UP000654345"/>
    </source>
</evidence>
<dbReference type="Gene3D" id="3.40.50.980">
    <property type="match status" value="6"/>
</dbReference>
<dbReference type="Gene3D" id="3.30.300.30">
    <property type="match status" value="3"/>
</dbReference>
<dbReference type="Pfam" id="PF00668">
    <property type="entry name" value="Condensation"/>
    <property type="match status" value="4"/>
</dbReference>
<dbReference type="InterPro" id="IPR023213">
    <property type="entry name" value="CAT-like_dom_sf"/>
</dbReference>
<gene>
    <name evidence="6" type="ORF">KSB_64090</name>
</gene>
<feature type="region of interest" description="Disordered" evidence="4">
    <location>
        <begin position="2002"/>
        <end position="2022"/>
    </location>
</feature>
<reference evidence="6 7" key="1">
    <citation type="journal article" date="2021" name="Int. J. Syst. Evol. Microbiol.">
        <title>Reticulibacter mediterranei gen. nov., sp. nov., within the new family Reticulibacteraceae fam. nov., and Ktedonospora formicarum gen. nov., sp. nov., Ktedonobacter robiniae sp. nov., Dictyobacter formicarum sp. nov. and Dictyobacter arantiisoli sp. nov., belonging to the class Ktedonobacteria.</title>
        <authorList>
            <person name="Yabe S."/>
            <person name="Zheng Y."/>
            <person name="Wang C.M."/>
            <person name="Sakai Y."/>
            <person name="Abe K."/>
            <person name="Yokota A."/>
            <person name="Donadio S."/>
            <person name="Cavaletti L."/>
            <person name="Monciardini P."/>
        </authorList>
    </citation>
    <scope>NUCLEOTIDE SEQUENCE [LARGE SCALE GENOMIC DNA]</scope>
    <source>
        <strain evidence="6 7">SOSP1-30</strain>
    </source>
</reference>
<keyword evidence="7" id="KW-1185">Reference proteome</keyword>
<dbReference type="CDD" id="cd05930">
    <property type="entry name" value="A_NRPS"/>
    <property type="match status" value="2"/>
</dbReference>
<dbReference type="EMBL" id="BNJG01000002">
    <property type="protein sequence ID" value="GHO57934.1"/>
    <property type="molecule type" value="Genomic_DNA"/>
</dbReference>
<dbReference type="InterPro" id="IPR045851">
    <property type="entry name" value="AMP-bd_C_sf"/>
</dbReference>
<keyword evidence="2" id="KW-0596">Phosphopantetheine</keyword>
<protein>
    <recommendedName>
        <fullName evidence="5">Carrier domain-containing protein</fullName>
    </recommendedName>
</protein>
<dbReference type="NCBIfam" id="NF003417">
    <property type="entry name" value="PRK04813.1"/>
    <property type="match status" value="3"/>
</dbReference>
<feature type="domain" description="Carrier" evidence="5">
    <location>
        <begin position="3093"/>
        <end position="3168"/>
    </location>
</feature>
<dbReference type="NCBIfam" id="TIGR01733">
    <property type="entry name" value="AA-adenyl-dom"/>
    <property type="match status" value="3"/>
</dbReference>
<dbReference type="PROSITE" id="PS00012">
    <property type="entry name" value="PHOSPHOPANTETHEINE"/>
    <property type="match status" value="3"/>
</dbReference>
<dbReference type="Gene3D" id="3.30.559.10">
    <property type="entry name" value="Chloramphenicol acetyltransferase-like domain"/>
    <property type="match status" value="4"/>
</dbReference>
<dbReference type="RefSeq" id="WP_201374215.1">
    <property type="nucleotide sequence ID" value="NZ_BNJG01000002.1"/>
</dbReference>
<dbReference type="SMART" id="SM00823">
    <property type="entry name" value="PKS_PP"/>
    <property type="match status" value="3"/>
</dbReference>
<dbReference type="InterPro" id="IPR036736">
    <property type="entry name" value="ACP-like_sf"/>
</dbReference>
<dbReference type="InterPro" id="IPR010071">
    <property type="entry name" value="AA_adenyl_dom"/>
</dbReference>
<dbReference type="PANTHER" id="PTHR45527:SF1">
    <property type="entry name" value="FATTY ACID SYNTHASE"/>
    <property type="match status" value="1"/>
</dbReference>
<dbReference type="SUPFAM" id="SSF56801">
    <property type="entry name" value="Acetyl-CoA synthetase-like"/>
    <property type="match status" value="3"/>
</dbReference>
<dbReference type="Pfam" id="PF13193">
    <property type="entry name" value="AMP-binding_C"/>
    <property type="match status" value="3"/>
</dbReference>
<dbReference type="PANTHER" id="PTHR45527">
    <property type="entry name" value="NONRIBOSOMAL PEPTIDE SYNTHETASE"/>
    <property type="match status" value="1"/>
</dbReference>
<proteinExistence type="predicted"/>
<evidence type="ECO:0000256" key="3">
    <source>
        <dbReference type="ARBA" id="ARBA00022553"/>
    </source>
</evidence>
<dbReference type="InterPro" id="IPR006162">
    <property type="entry name" value="Ppantetheine_attach_site"/>
</dbReference>
<dbReference type="InterPro" id="IPR020806">
    <property type="entry name" value="PKS_PP-bd"/>
</dbReference>
<dbReference type="InterPro" id="IPR001242">
    <property type="entry name" value="Condensation_dom"/>
</dbReference>
<organism evidence="6 7">
    <name type="scientific">Ktedonobacter robiniae</name>
    <dbReference type="NCBI Taxonomy" id="2778365"/>
    <lineage>
        <taxon>Bacteria</taxon>
        <taxon>Bacillati</taxon>
        <taxon>Chloroflexota</taxon>
        <taxon>Ktedonobacteria</taxon>
        <taxon>Ktedonobacterales</taxon>
        <taxon>Ktedonobacteraceae</taxon>
        <taxon>Ktedonobacter</taxon>
    </lineage>
</organism>
<dbReference type="Proteomes" id="UP000654345">
    <property type="component" value="Unassembled WGS sequence"/>
</dbReference>
<feature type="domain" description="Carrier" evidence="5">
    <location>
        <begin position="964"/>
        <end position="1039"/>
    </location>
</feature>
<dbReference type="InterPro" id="IPR009081">
    <property type="entry name" value="PP-bd_ACP"/>
</dbReference>
<dbReference type="SUPFAM" id="SSF47336">
    <property type="entry name" value="ACP-like"/>
    <property type="match status" value="3"/>
</dbReference>
<comment type="caution">
    <text evidence="6">The sequence shown here is derived from an EMBL/GenBank/DDBJ whole genome shotgun (WGS) entry which is preliminary data.</text>
</comment>
<dbReference type="Gene3D" id="3.30.559.30">
    <property type="entry name" value="Nonribosomal peptide synthetase, condensation domain"/>
    <property type="match status" value="4"/>
</dbReference>
<dbReference type="PROSITE" id="PS50075">
    <property type="entry name" value="CARRIER"/>
    <property type="match status" value="3"/>
</dbReference>
<evidence type="ECO:0000259" key="5">
    <source>
        <dbReference type="PROSITE" id="PS50075"/>
    </source>
</evidence>
<dbReference type="Gene3D" id="1.10.1200.10">
    <property type="entry name" value="ACP-like"/>
    <property type="match status" value="3"/>
</dbReference>
<evidence type="ECO:0000256" key="4">
    <source>
        <dbReference type="SAM" id="MobiDB-lite"/>
    </source>
</evidence>
<dbReference type="InterPro" id="IPR025110">
    <property type="entry name" value="AMP-bd_C"/>
</dbReference>
<accession>A0ABQ3UYH2</accession>
<dbReference type="SUPFAM" id="SSF52777">
    <property type="entry name" value="CoA-dependent acyltransferases"/>
    <property type="match status" value="8"/>
</dbReference>
<feature type="compositionally biased region" description="Basic and acidic residues" evidence="4">
    <location>
        <begin position="3632"/>
        <end position="3642"/>
    </location>
</feature>
<dbReference type="Pfam" id="PF00501">
    <property type="entry name" value="AMP-binding"/>
    <property type="match status" value="3"/>
</dbReference>
<name>A0ABQ3UYH2_9CHLR</name>
<dbReference type="InterPro" id="IPR020845">
    <property type="entry name" value="AMP-binding_CS"/>
</dbReference>
<keyword evidence="3" id="KW-0597">Phosphoprotein</keyword>
<dbReference type="CDD" id="cd19531">
    <property type="entry name" value="LCL_NRPS-like"/>
    <property type="match status" value="3"/>
</dbReference>
<dbReference type="Gene3D" id="2.30.38.10">
    <property type="entry name" value="Luciferase, Domain 3"/>
    <property type="match status" value="3"/>
</dbReference>
<evidence type="ECO:0000256" key="1">
    <source>
        <dbReference type="ARBA" id="ARBA00001957"/>
    </source>
</evidence>
<evidence type="ECO:0000256" key="2">
    <source>
        <dbReference type="ARBA" id="ARBA00022450"/>
    </source>
</evidence>
<feature type="region of interest" description="Disordered" evidence="4">
    <location>
        <begin position="3630"/>
        <end position="3666"/>
    </location>
</feature>
<dbReference type="PROSITE" id="PS00455">
    <property type="entry name" value="AMP_BINDING"/>
    <property type="match status" value="3"/>
</dbReference>